<dbReference type="EMBL" id="VEVO01000020">
    <property type="protein sequence ID" value="KAF0025029.1"/>
    <property type="molecule type" value="Genomic_DNA"/>
</dbReference>
<sequence>MRQRAEGPPLLDPNELAPFSEEDVPRQLSRCKPGKAPGPDGIPAKVLKTCAMELSPILHSLFSESYPSNTIPTLWKTATIIPVPKKLRPTDLNHYRPVALTLIVMKCLEKLLLHTILPIVSQQLDPLQFAYRAIRGTEDAGPACCTSSSSTWIPQAPSPGSMQ</sequence>
<gene>
    <name evidence="2" type="ORF">F2P81_021910</name>
</gene>
<evidence type="ECO:0008006" key="4">
    <source>
        <dbReference type="Google" id="ProtNLM"/>
    </source>
</evidence>
<feature type="region of interest" description="Disordered" evidence="1">
    <location>
        <begin position="140"/>
        <end position="163"/>
    </location>
</feature>
<evidence type="ECO:0000313" key="3">
    <source>
        <dbReference type="Proteomes" id="UP000438429"/>
    </source>
</evidence>
<dbReference type="AlphaFoldDB" id="A0A6A4RXI3"/>
<comment type="caution">
    <text evidence="2">The sequence shown here is derived from an EMBL/GenBank/DDBJ whole genome shotgun (WGS) entry which is preliminary data.</text>
</comment>
<protein>
    <recommendedName>
        <fullName evidence="4">Reverse transcriptase domain-containing protein</fullName>
    </recommendedName>
</protein>
<organism evidence="2 3">
    <name type="scientific">Scophthalmus maximus</name>
    <name type="common">Turbot</name>
    <name type="synonym">Psetta maxima</name>
    <dbReference type="NCBI Taxonomy" id="52904"/>
    <lineage>
        <taxon>Eukaryota</taxon>
        <taxon>Metazoa</taxon>
        <taxon>Chordata</taxon>
        <taxon>Craniata</taxon>
        <taxon>Vertebrata</taxon>
        <taxon>Euteleostomi</taxon>
        <taxon>Actinopterygii</taxon>
        <taxon>Neopterygii</taxon>
        <taxon>Teleostei</taxon>
        <taxon>Neoteleostei</taxon>
        <taxon>Acanthomorphata</taxon>
        <taxon>Carangaria</taxon>
        <taxon>Pleuronectiformes</taxon>
        <taxon>Pleuronectoidei</taxon>
        <taxon>Scophthalmidae</taxon>
        <taxon>Scophthalmus</taxon>
    </lineage>
</organism>
<feature type="region of interest" description="Disordered" evidence="1">
    <location>
        <begin position="1"/>
        <end position="40"/>
    </location>
</feature>
<dbReference type="PANTHER" id="PTHR47510">
    <property type="entry name" value="REVERSE TRANSCRIPTASE DOMAIN-CONTAINING PROTEIN"/>
    <property type="match status" value="1"/>
</dbReference>
<name>A0A6A4RXI3_SCOMX</name>
<proteinExistence type="predicted"/>
<dbReference type="PANTHER" id="PTHR47510:SF3">
    <property type="entry name" value="ENDO_EXONUCLEASE_PHOSPHATASE DOMAIN-CONTAINING PROTEIN"/>
    <property type="match status" value="1"/>
</dbReference>
<feature type="compositionally biased region" description="Polar residues" evidence="1">
    <location>
        <begin position="145"/>
        <end position="163"/>
    </location>
</feature>
<reference evidence="2 3" key="1">
    <citation type="submission" date="2019-06" db="EMBL/GenBank/DDBJ databases">
        <title>Draft genomes of female and male turbot (Scophthalmus maximus).</title>
        <authorList>
            <person name="Xu H."/>
            <person name="Xu X.-W."/>
            <person name="Shao C."/>
            <person name="Chen S."/>
        </authorList>
    </citation>
    <scope>NUCLEOTIDE SEQUENCE [LARGE SCALE GENOMIC DNA]</scope>
    <source>
        <strain evidence="2">Ysfricsl-2016a</strain>
        <tissue evidence="2">Blood</tissue>
    </source>
</reference>
<evidence type="ECO:0000256" key="1">
    <source>
        <dbReference type="SAM" id="MobiDB-lite"/>
    </source>
</evidence>
<evidence type="ECO:0000313" key="2">
    <source>
        <dbReference type="EMBL" id="KAF0025029.1"/>
    </source>
</evidence>
<dbReference type="Proteomes" id="UP000438429">
    <property type="component" value="Unassembled WGS sequence"/>
</dbReference>
<accession>A0A6A4RXI3</accession>